<dbReference type="PANTHER" id="PTHR12176">
    <property type="entry name" value="SAM-DEPENDENT METHYLTRANSFERASE SUPERFAMILY PROTEIN"/>
    <property type="match status" value="1"/>
</dbReference>
<evidence type="ECO:0000313" key="7">
    <source>
        <dbReference type="Proteomes" id="UP001153737"/>
    </source>
</evidence>
<sequence length="666" mass="76451">MNLLPKSKEEFSQKEYWDSFFKKRGSKAFEWYGEYPELAEHLHKYIKKQDNVLITGCGNSTLGQDLYDIGYNNITNIDISQVVIKQMLSKTAKERPDLKYLQMDALNTIFDDKTFNVVLDKGTLDALMSDGSEETISKIKQYFDEITRVLKFGARYMCISLLQEHILRYIVDYFPMNHFMFRVVRCFEAEKRASENGENPMPVFMVVCTKFKDLPRKVLELNLGSSEKMVRYEKEEDVISQISNVQHAAFICTGLKNTSIADENEVVLDLYEQGTDSPRFTVYVVDVPPQVRNSQYAGFIVPEGREAEWLFSTKDGRKKLVEITKFNRLAIIILHRGHRYESFEAVQKELTDTICNLAPSTLTNRKIAFLSLGSDVGHRIIKHKGISNFTGEYVIEDVLTENKDKYRRLFFMNSQSVIQSEAKLREIKSRKGTVKEVVDLIYLTCRHHVYMSIAAHITCKDKNRANIAVIGLGGGGLCSFLHKFLPKSHIIGVDIDHEIIKIATEWFDFRQDDKLKAIVQDGITFLENTAEKGETLDAILFDIDSKDSSIGMSCPPKRFLDDDVLCNVVKIIGTTGLFVLNLALRDQELRPTVVKNLKRHFQTILSYKLQEDLNEIFTCMNAPIQMDHLKDACVELNNLFKKHNIRENGVDVEKFMSVLATQSIFI</sequence>
<evidence type="ECO:0000256" key="2">
    <source>
        <dbReference type="ARBA" id="ARBA00022603"/>
    </source>
</evidence>
<dbReference type="InterPro" id="IPR051419">
    <property type="entry name" value="Lys/N-term_MeTrsfase_sf"/>
</dbReference>
<dbReference type="InterPro" id="IPR025714">
    <property type="entry name" value="Methyltranfer_dom"/>
</dbReference>
<keyword evidence="7" id="KW-1185">Reference proteome</keyword>
<dbReference type="OrthoDB" id="411785at2759"/>
<dbReference type="AlphaFoldDB" id="A0A9N9SP91"/>
<evidence type="ECO:0000256" key="4">
    <source>
        <dbReference type="ARBA" id="ARBA00023268"/>
    </source>
</evidence>
<dbReference type="GO" id="GO:0032259">
    <property type="term" value="P:methylation"/>
    <property type="evidence" value="ECO:0007669"/>
    <property type="project" value="UniProtKB-KW"/>
</dbReference>
<evidence type="ECO:0000313" key="6">
    <source>
        <dbReference type="EMBL" id="CAG9825256.1"/>
    </source>
</evidence>
<keyword evidence="4" id="KW-0511">Multifunctional enzyme</keyword>
<dbReference type="Pfam" id="PF01564">
    <property type="entry name" value="Spermine_synth"/>
    <property type="match status" value="1"/>
</dbReference>
<dbReference type="Proteomes" id="UP001153737">
    <property type="component" value="Chromosome 9"/>
</dbReference>
<comment type="similarity">
    <text evidence="1">Belongs to the methyltransferase superfamily.</text>
</comment>
<accession>A0A9N9SP91</accession>
<evidence type="ECO:0000256" key="3">
    <source>
        <dbReference type="ARBA" id="ARBA00022679"/>
    </source>
</evidence>
<dbReference type="PANTHER" id="PTHR12176:SF78">
    <property type="entry name" value="EEF1A LYSINE AND N-TERMINAL METHYLTRANSFERASE"/>
    <property type="match status" value="1"/>
</dbReference>
<keyword evidence="2" id="KW-0489">Methyltransferase</keyword>
<dbReference type="GO" id="GO:0008168">
    <property type="term" value="F:methyltransferase activity"/>
    <property type="evidence" value="ECO:0007669"/>
    <property type="project" value="UniProtKB-KW"/>
</dbReference>
<name>A0A9N9SP91_PHACE</name>
<dbReference type="SUPFAM" id="SSF53335">
    <property type="entry name" value="S-adenosyl-L-methionine-dependent methyltransferases"/>
    <property type="match status" value="2"/>
</dbReference>
<evidence type="ECO:0000259" key="5">
    <source>
        <dbReference type="Pfam" id="PF13847"/>
    </source>
</evidence>
<reference evidence="6" key="2">
    <citation type="submission" date="2022-10" db="EMBL/GenBank/DDBJ databases">
        <authorList>
            <consortium name="ENA_rothamsted_submissions"/>
            <consortium name="culmorum"/>
            <person name="King R."/>
        </authorList>
    </citation>
    <scope>NUCLEOTIDE SEQUENCE</scope>
</reference>
<dbReference type="FunFam" id="3.40.50.150:FF:000110">
    <property type="entry name" value="methyltransferase-like protein 13 isoform X1"/>
    <property type="match status" value="1"/>
</dbReference>
<proteinExistence type="inferred from homology"/>
<dbReference type="InterPro" id="IPR029063">
    <property type="entry name" value="SAM-dependent_MTases_sf"/>
</dbReference>
<dbReference type="CDD" id="cd02440">
    <property type="entry name" value="AdoMet_MTases"/>
    <property type="match status" value="2"/>
</dbReference>
<organism evidence="6 7">
    <name type="scientific">Phaedon cochleariae</name>
    <name type="common">Mustard beetle</name>
    <dbReference type="NCBI Taxonomy" id="80249"/>
    <lineage>
        <taxon>Eukaryota</taxon>
        <taxon>Metazoa</taxon>
        <taxon>Ecdysozoa</taxon>
        <taxon>Arthropoda</taxon>
        <taxon>Hexapoda</taxon>
        <taxon>Insecta</taxon>
        <taxon>Pterygota</taxon>
        <taxon>Neoptera</taxon>
        <taxon>Endopterygota</taxon>
        <taxon>Coleoptera</taxon>
        <taxon>Polyphaga</taxon>
        <taxon>Cucujiformia</taxon>
        <taxon>Chrysomeloidea</taxon>
        <taxon>Chrysomelidae</taxon>
        <taxon>Chrysomelinae</taxon>
        <taxon>Chrysomelini</taxon>
        <taxon>Phaedon</taxon>
    </lineage>
</organism>
<dbReference type="Pfam" id="PF13847">
    <property type="entry name" value="Methyltransf_31"/>
    <property type="match status" value="1"/>
</dbReference>
<dbReference type="Gene3D" id="3.40.50.150">
    <property type="entry name" value="Vaccinia Virus protein VP39"/>
    <property type="match status" value="2"/>
</dbReference>
<reference evidence="6" key="1">
    <citation type="submission" date="2022-01" db="EMBL/GenBank/DDBJ databases">
        <authorList>
            <person name="King R."/>
        </authorList>
    </citation>
    <scope>NUCLEOTIDE SEQUENCE</scope>
</reference>
<gene>
    <name evidence="6" type="ORF">PHAECO_LOCUS13123</name>
</gene>
<protein>
    <recommendedName>
        <fullName evidence="5">Methyltransferase domain-containing protein</fullName>
    </recommendedName>
</protein>
<feature type="domain" description="Methyltransferase" evidence="5">
    <location>
        <begin position="47"/>
        <end position="162"/>
    </location>
</feature>
<dbReference type="EMBL" id="OU896715">
    <property type="protein sequence ID" value="CAG9825256.1"/>
    <property type="molecule type" value="Genomic_DNA"/>
</dbReference>
<keyword evidence="3" id="KW-0808">Transferase</keyword>
<evidence type="ECO:0000256" key="1">
    <source>
        <dbReference type="ARBA" id="ARBA00008361"/>
    </source>
</evidence>